<accession>A0A1M7SRS5</accession>
<dbReference type="EMBL" id="LT670849">
    <property type="protein sequence ID" value="SHN61118.1"/>
    <property type="molecule type" value="Genomic_DNA"/>
</dbReference>
<organism evidence="4 5">
    <name type="scientific">Bradyrhizobium erythrophlei</name>
    <dbReference type="NCBI Taxonomy" id="1437360"/>
    <lineage>
        <taxon>Bacteria</taxon>
        <taxon>Pseudomonadati</taxon>
        <taxon>Pseudomonadota</taxon>
        <taxon>Alphaproteobacteria</taxon>
        <taxon>Hyphomicrobiales</taxon>
        <taxon>Nitrobacteraceae</taxon>
        <taxon>Bradyrhizobium</taxon>
    </lineage>
</organism>
<dbReference type="InterPro" id="IPR021140">
    <property type="entry name" value="Inh/Omp19"/>
</dbReference>
<reference evidence="5" key="1">
    <citation type="submission" date="2016-11" db="EMBL/GenBank/DDBJ databases">
        <authorList>
            <person name="Varghese N."/>
            <person name="Submissions S."/>
        </authorList>
    </citation>
    <scope>NUCLEOTIDE SEQUENCE [LARGE SCALE GENOMIC DNA]</scope>
    <source>
        <strain evidence="5">GAS401</strain>
    </source>
</reference>
<evidence type="ECO:0000259" key="3">
    <source>
        <dbReference type="Pfam" id="PF02974"/>
    </source>
</evidence>
<proteinExistence type="predicted"/>
<gene>
    <name evidence="4" type="ORF">SAMN05444170_0080</name>
</gene>
<feature type="compositionally biased region" description="Low complexity" evidence="2">
    <location>
        <begin position="8"/>
        <end position="19"/>
    </location>
</feature>
<keyword evidence="5" id="KW-1185">Reference proteome</keyword>
<evidence type="ECO:0000256" key="2">
    <source>
        <dbReference type="SAM" id="MobiDB-lite"/>
    </source>
</evidence>
<protein>
    <submittedName>
        <fullName evidence="4">Protease inhibitor Inh</fullName>
    </submittedName>
</protein>
<dbReference type="SUPFAM" id="SSF50882">
    <property type="entry name" value="beta-Barrel protease inhibitors"/>
    <property type="match status" value="1"/>
</dbReference>
<dbReference type="Gene3D" id="2.40.128.10">
    <property type="match status" value="1"/>
</dbReference>
<sequence>MFGGSDNAPSASSVPAGPAAKPPPVNLAGRWTLSATGSSSCAMTFGASSPDATEGTIAPAGGCPFNFFTSRKWSYTDAGLTLRDHNAQALAQLSPAGPTRFEGKAGAGQDVALSR</sequence>
<dbReference type="InterPro" id="IPR016085">
    <property type="entry name" value="Protease_inh_B-barrel_dom"/>
</dbReference>
<name>A0A1M7SRS5_9BRAD</name>
<keyword evidence="1" id="KW-0732">Signal</keyword>
<feature type="region of interest" description="Disordered" evidence="2">
    <location>
        <begin position="94"/>
        <end position="115"/>
    </location>
</feature>
<evidence type="ECO:0000256" key="1">
    <source>
        <dbReference type="ARBA" id="ARBA00022729"/>
    </source>
</evidence>
<dbReference type="AlphaFoldDB" id="A0A1M7SRS5"/>
<feature type="domain" description="Alkaline proteinase inhibitor/ Outer membrane lipoprotein Omp19" evidence="3">
    <location>
        <begin position="25"/>
        <end position="115"/>
    </location>
</feature>
<evidence type="ECO:0000313" key="4">
    <source>
        <dbReference type="EMBL" id="SHN61118.1"/>
    </source>
</evidence>
<dbReference type="Pfam" id="PF02974">
    <property type="entry name" value="Inh"/>
    <property type="match status" value="1"/>
</dbReference>
<dbReference type="Proteomes" id="UP000184096">
    <property type="component" value="Chromosome I"/>
</dbReference>
<feature type="region of interest" description="Disordered" evidence="2">
    <location>
        <begin position="1"/>
        <end position="31"/>
    </location>
</feature>
<evidence type="ECO:0000313" key="5">
    <source>
        <dbReference type="Proteomes" id="UP000184096"/>
    </source>
</evidence>
<dbReference type="GO" id="GO:0004866">
    <property type="term" value="F:endopeptidase inhibitor activity"/>
    <property type="evidence" value="ECO:0007669"/>
    <property type="project" value="InterPro"/>
</dbReference>